<keyword evidence="3 12" id="KW-0723">Serine/threonine-protein kinase</keyword>
<evidence type="ECO:0000256" key="7">
    <source>
        <dbReference type="ARBA" id="ARBA00022777"/>
    </source>
</evidence>
<evidence type="ECO:0000256" key="4">
    <source>
        <dbReference type="ARBA" id="ARBA00022679"/>
    </source>
</evidence>
<dbReference type="PANTHER" id="PTHR12209">
    <property type="entry name" value="NON-SPECIFIC SERINE/THREONINE PROTEIN KINASE"/>
    <property type="match status" value="1"/>
</dbReference>
<keyword evidence="4 12" id="KW-0808">Transferase</keyword>
<dbReference type="GO" id="GO:0005524">
    <property type="term" value="F:ATP binding"/>
    <property type="evidence" value="ECO:0007669"/>
    <property type="project" value="UniProtKB-KW"/>
</dbReference>
<dbReference type="AlphaFoldDB" id="A0A8T5GFL5"/>
<evidence type="ECO:0000256" key="6">
    <source>
        <dbReference type="ARBA" id="ARBA00022741"/>
    </source>
</evidence>
<keyword evidence="6" id="KW-0547">Nucleotide-binding</keyword>
<evidence type="ECO:0000256" key="10">
    <source>
        <dbReference type="ARBA" id="ARBA00048679"/>
    </source>
</evidence>
<evidence type="ECO:0000313" key="13">
    <source>
        <dbReference type="Proteomes" id="UP000722459"/>
    </source>
</evidence>
<evidence type="ECO:0000256" key="5">
    <source>
        <dbReference type="ARBA" id="ARBA00022694"/>
    </source>
</evidence>
<dbReference type="NCBIfam" id="TIGR03724">
    <property type="entry name" value="arch_bud32"/>
    <property type="match status" value="1"/>
</dbReference>
<dbReference type="PROSITE" id="PS00109">
    <property type="entry name" value="PROTEIN_KINASE_TYR"/>
    <property type="match status" value="1"/>
</dbReference>
<dbReference type="PANTHER" id="PTHR12209:SF0">
    <property type="entry name" value="EKC_KEOPS COMPLEX SUBUNIT TP53RK"/>
    <property type="match status" value="1"/>
</dbReference>
<dbReference type="InterPro" id="IPR000719">
    <property type="entry name" value="Prot_kinase_dom"/>
</dbReference>
<protein>
    <recommendedName>
        <fullName evidence="2">non-specific serine/threonine protein kinase</fullName>
        <ecNumber evidence="2">2.7.11.1</ecNumber>
    </recommendedName>
</protein>
<comment type="similarity">
    <text evidence="1">Belongs to the protein kinase superfamily. BUD32 family.</text>
</comment>
<evidence type="ECO:0000313" key="12">
    <source>
        <dbReference type="EMBL" id="MBT4870692.1"/>
    </source>
</evidence>
<proteinExistence type="inferred from homology"/>
<evidence type="ECO:0000259" key="11">
    <source>
        <dbReference type="PROSITE" id="PS50011"/>
    </source>
</evidence>
<accession>A0A8T5GFL5</accession>
<gene>
    <name evidence="12" type="ORF">HON47_03905</name>
</gene>
<keyword evidence="5" id="KW-0819">tRNA processing</keyword>
<comment type="catalytic activity">
    <reaction evidence="10">
        <text>L-seryl-[protein] + ATP = O-phospho-L-seryl-[protein] + ADP + H(+)</text>
        <dbReference type="Rhea" id="RHEA:17989"/>
        <dbReference type="Rhea" id="RHEA-COMP:9863"/>
        <dbReference type="Rhea" id="RHEA-COMP:11604"/>
        <dbReference type="ChEBI" id="CHEBI:15378"/>
        <dbReference type="ChEBI" id="CHEBI:29999"/>
        <dbReference type="ChEBI" id="CHEBI:30616"/>
        <dbReference type="ChEBI" id="CHEBI:83421"/>
        <dbReference type="ChEBI" id="CHEBI:456216"/>
        <dbReference type="EC" id="2.7.11.1"/>
    </reaction>
</comment>
<dbReference type="Proteomes" id="UP000722459">
    <property type="component" value="Unassembled WGS sequence"/>
</dbReference>
<dbReference type="InterPro" id="IPR018934">
    <property type="entry name" value="RIO_dom"/>
</dbReference>
<dbReference type="SUPFAM" id="SSF56112">
    <property type="entry name" value="Protein kinase-like (PK-like)"/>
    <property type="match status" value="1"/>
</dbReference>
<name>A0A8T5GFL5_9ARCH</name>
<dbReference type="InterPro" id="IPR022495">
    <property type="entry name" value="Bud32"/>
</dbReference>
<sequence length="195" mass="22706">MNKFYKKGAEAELTQVKYLEKKALSKKRIVKSYRDEKLDFSIRKKRVRSEAKIIRALAPIIKVPEIYLVDEKKCEIIMEFINGKMLKEIIEKKPGLATKAGEQIKKIHEQDIIHGDLTTSNILVDGEELCFIDFGLGYFSQKIEDKATDLIVFKKTFNATHSSLTMGWELVMKGYNPSEEMKKRMEVIEKRARYH</sequence>
<dbReference type="Gene3D" id="3.30.200.20">
    <property type="entry name" value="Phosphorylase Kinase, domain 1"/>
    <property type="match status" value="1"/>
</dbReference>
<dbReference type="InterPro" id="IPR008266">
    <property type="entry name" value="Tyr_kinase_AS"/>
</dbReference>
<evidence type="ECO:0000256" key="3">
    <source>
        <dbReference type="ARBA" id="ARBA00022527"/>
    </source>
</evidence>
<dbReference type="EC" id="2.7.11.1" evidence="2"/>
<dbReference type="Gene3D" id="1.10.510.10">
    <property type="entry name" value="Transferase(Phosphotransferase) domain 1"/>
    <property type="match status" value="1"/>
</dbReference>
<keyword evidence="7 12" id="KW-0418">Kinase</keyword>
<dbReference type="GO" id="GO:0005829">
    <property type="term" value="C:cytosol"/>
    <property type="evidence" value="ECO:0007669"/>
    <property type="project" value="TreeGrafter"/>
</dbReference>
<comment type="catalytic activity">
    <reaction evidence="9">
        <text>L-threonyl-[protein] + ATP = O-phospho-L-threonyl-[protein] + ADP + H(+)</text>
        <dbReference type="Rhea" id="RHEA:46608"/>
        <dbReference type="Rhea" id="RHEA-COMP:11060"/>
        <dbReference type="Rhea" id="RHEA-COMP:11605"/>
        <dbReference type="ChEBI" id="CHEBI:15378"/>
        <dbReference type="ChEBI" id="CHEBI:30013"/>
        <dbReference type="ChEBI" id="CHEBI:30616"/>
        <dbReference type="ChEBI" id="CHEBI:61977"/>
        <dbReference type="ChEBI" id="CHEBI:456216"/>
        <dbReference type="EC" id="2.7.11.1"/>
    </reaction>
</comment>
<feature type="domain" description="Protein kinase" evidence="11">
    <location>
        <begin position="1"/>
        <end position="195"/>
    </location>
</feature>
<evidence type="ECO:0000256" key="1">
    <source>
        <dbReference type="ARBA" id="ARBA00010630"/>
    </source>
</evidence>
<dbReference type="Pfam" id="PF01163">
    <property type="entry name" value="RIO1"/>
    <property type="match status" value="1"/>
</dbReference>
<evidence type="ECO:0000256" key="8">
    <source>
        <dbReference type="ARBA" id="ARBA00022840"/>
    </source>
</evidence>
<dbReference type="InterPro" id="IPR011009">
    <property type="entry name" value="Kinase-like_dom_sf"/>
</dbReference>
<comment type="caution">
    <text evidence="12">The sequence shown here is derived from an EMBL/GenBank/DDBJ whole genome shotgun (WGS) entry which is preliminary data.</text>
</comment>
<evidence type="ECO:0000256" key="2">
    <source>
        <dbReference type="ARBA" id="ARBA00012513"/>
    </source>
</evidence>
<dbReference type="PROSITE" id="PS50011">
    <property type="entry name" value="PROTEIN_KINASE_DOM"/>
    <property type="match status" value="1"/>
</dbReference>
<dbReference type="EMBL" id="JABJNZ010000052">
    <property type="protein sequence ID" value="MBT4870692.1"/>
    <property type="molecule type" value="Genomic_DNA"/>
</dbReference>
<dbReference type="GO" id="GO:0004674">
    <property type="term" value="F:protein serine/threonine kinase activity"/>
    <property type="evidence" value="ECO:0007669"/>
    <property type="project" value="UniProtKB-KW"/>
</dbReference>
<evidence type="ECO:0000256" key="9">
    <source>
        <dbReference type="ARBA" id="ARBA00047899"/>
    </source>
</evidence>
<organism evidence="12 13">
    <name type="scientific">Candidatus Iainarchaeum sp</name>
    <dbReference type="NCBI Taxonomy" id="3101447"/>
    <lineage>
        <taxon>Archaea</taxon>
        <taxon>Candidatus Iainarchaeota</taxon>
        <taxon>Candidatus Iainarchaeia</taxon>
        <taxon>Candidatus Iainarchaeales</taxon>
        <taxon>Candidatus Iainarchaeaceae</taxon>
        <taxon>Candidatus Iainarchaeum</taxon>
    </lineage>
</organism>
<dbReference type="GO" id="GO:0008033">
    <property type="term" value="P:tRNA processing"/>
    <property type="evidence" value="ECO:0007669"/>
    <property type="project" value="UniProtKB-KW"/>
</dbReference>
<keyword evidence="8" id="KW-0067">ATP-binding</keyword>
<reference evidence="12" key="1">
    <citation type="journal article" date="2021" name="ISME J.">
        <title>Mercury methylation by metabolically versatile and cosmopolitan marine bacteria.</title>
        <authorList>
            <person name="Lin H."/>
            <person name="Ascher D.B."/>
            <person name="Myung Y."/>
            <person name="Lamborg C.H."/>
            <person name="Hallam S.J."/>
            <person name="Gionfriddo C.M."/>
            <person name="Holt K.E."/>
            <person name="Moreau J.W."/>
        </authorList>
    </citation>
    <scope>NUCLEOTIDE SEQUENCE</scope>
    <source>
        <strain evidence="12">SI075_bin30</strain>
    </source>
</reference>